<dbReference type="RefSeq" id="WP_036031147.1">
    <property type="nucleotide sequence ID" value="NZ_FMAE01000018.1"/>
</dbReference>
<evidence type="ECO:0000256" key="1">
    <source>
        <dbReference type="SAM" id="MobiDB-lite"/>
    </source>
</evidence>
<evidence type="ECO:0000313" key="2">
    <source>
        <dbReference type="EMBL" id="SCB51446.1"/>
    </source>
</evidence>
<name>A0A1C3XH79_9BRAD</name>
<dbReference type="Proteomes" id="UP000183174">
    <property type="component" value="Unassembled WGS sequence"/>
</dbReference>
<protein>
    <submittedName>
        <fullName evidence="2">Uncharacterized protein</fullName>
    </submittedName>
</protein>
<feature type="compositionally biased region" description="Polar residues" evidence="1">
    <location>
        <begin position="66"/>
        <end position="76"/>
    </location>
</feature>
<proteinExistence type="predicted"/>
<sequence length="102" mass="10208">MIGEMIGSAAGGYLGGPAGAAIGSALGGTVDKVFDKVVHTSVPDEGNHYKAADDKDAGDKSEVQPKSDTLSKSPELNLGLSTLGGTPMFLSIPAIISPAHNS</sequence>
<accession>A0A1C3XH79</accession>
<gene>
    <name evidence="2" type="ORF">GA0061099_101819</name>
</gene>
<dbReference type="EMBL" id="FMAE01000018">
    <property type="protein sequence ID" value="SCB51446.1"/>
    <property type="molecule type" value="Genomic_DNA"/>
</dbReference>
<organism evidence="2 3">
    <name type="scientific">Bradyrhizobium yuanmingense</name>
    <dbReference type="NCBI Taxonomy" id="108015"/>
    <lineage>
        <taxon>Bacteria</taxon>
        <taxon>Pseudomonadati</taxon>
        <taxon>Pseudomonadota</taxon>
        <taxon>Alphaproteobacteria</taxon>
        <taxon>Hyphomicrobiales</taxon>
        <taxon>Nitrobacteraceae</taxon>
        <taxon>Bradyrhizobium</taxon>
    </lineage>
</organism>
<reference evidence="2 3" key="1">
    <citation type="submission" date="2016-08" db="EMBL/GenBank/DDBJ databases">
        <authorList>
            <person name="Seilhamer J.J."/>
        </authorList>
    </citation>
    <scope>NUCLEOTIDE SEQUENCE [LARGE SCALE GENOMIC DNA]</scope>
    <source>
        <strain evidence="2 3">CCBAU 10071</strain>
    </source>
</reference>
<evidence type="ECO:0000313" key="3">
    <source>
        <dbReference type="Proteomes" id="UP000183174"/>
    </source>
</evidence>
<feature type="compositionally biased region" description="Basic and acidic residues" evidence="1">
    <location>
        <begin position="45"/>
        <end position="65"/>
    </location>
</feature>
<feature type="region of interest" description="Disordered" evidence="1">
    <location>
        <begin position="43"/>
        <end position="76"/>
    </location>
</feature>
<dbReference type="AlphaFoldDB" id="A0A1C3XH79"/>